<feature type="compositionally biased region" description="Polar residues" evidence="7">
    <location>
        <begin position="373"/>
        <end position="384"/>
    </location>
</feature>
<dbReference type="GO" id="GO:0000981">
    <property type="term" value="F:DNA-binding transcription factor activity, RNA polymerase II-specific"/>
    <property type="evidence" value="ECO:0007669"/>
    <property type="project" value="TreeGrafter"/>
</dbReference>
<dbReference type="GO" id="GO:0005634">
    <property type="term" value="C:nucleus"/>
    <property type="evidence" value="ECO:0007669"/>
    <property type="project" value="UniProtKB-ARBA"/>
</dbReference>
<dbReference type="Gene3D" id="3.30.160.60">
    <property type="entry name" value="Classic Zinc Finger"/>
    <property type="match status" value="2"/>
</dbReference>
<dbReference type="Proteomes" id="UP000015103">
    <property type="component" value="Unassembled WGS sequence"/>
</dbReference>
<feature type="domain" description="C2H2-type" evidence="8">
    <location>
        <begin position="83"/>
        <end position="112"/>
    </location>
</feature>
<feature type="region of interest" description="Disordered" evidence="7">
    <location>
        <begin position="178"/>
        <end position="207"/>
    </location>
</feature>
<dbReference type="InParanoid" id="T1HKR0"/>
<dbReference type="GeneID" id="141448832"/>
<dbReference type="EMBL" id="ACPB03000923">
    <property type="status" value="NOT_ANNOTATED_CDS"/>
    <property type="molecule type" value="Genomic_DNA"/>
</dbReference>
<dbReference type="GO" id="GO:0045944">
    <property type="term" value="P:positive regulation of transcription by RNA polymerase II"/>
    <property type="evidence" value="ECO:0007669"/>
    <property type="project" value="UniProtKB-ARBA"/>
</dbReference>
<dbReference type="HOGENOM" id="CLU_641455_0_0_1"/>
<dbReference type="eggNOG" id="KOG1721">
    <property type="taxonomic scope" value="Eukaryota"/>
</dbReference>
<dbReference type="AlphaFoldDB" id="T1HKR0"/>
<feature type="domain" description="C2H2-type" evidence="8">
    <location>
        <begin position="55"/>
        <end position="82"/>
    </location>
</feature>
<dbReference type="SUPFAM" id="SSF57667">
    <property type="entry name" value="beta-beta-alpha zinc fingers"/>
    <property type="match status" value="1"/>
</dbReference>
<dbReference type="GO" id="GO:0000978">
    <property type="term" value="F:RNA polymerase II cis-regulatory region sequence-specific DNA binding"/>
    <property type="evidence" value="ECO:0007669"/>
    <property type="project" value="TreeGrafter"/>
</dbReference>
<dbReference type="SMART" id="SM00355">
    <property type="entry name" value="ZnF_C2H2"/>
    <property type="match status" value="2"/>
</dbReference>
<dbReference type="EnsemblMetazoa" id="RPRC004634-RA">
    <property type="protein sequence ID" value="RPRC004634-PA"/>
    <property type="gene ID" value="RPRC004634"/>
</dbReference>
<evidence type="ECO:0000256" key="1">
    <source>
        <dbReference type="ARBA" id="ARBA00022723"/>
    </source>
</evidence>
<evidence type="ECO:0000256" key="5">
    <source>
        <dbReference type="ARBA" id="ARBA00023015"/>
    </source>
</evidence>
<dbReference type="OMA" id="MSENAYM"/>
<dbReference type="GO" id="GO:0008270">
    <property type="term" value="F:zinc ion binding"/>
    <property type="evidence" value="ECO:0007669"/>
    <property type="project" value="UniProtKB-KW"/>
</dbReference>
<dbReference type="PROSITE" id="PS50157">
    <property type="entry name" value="ZINC_FINGER_C2H2_2"/>
    <property type="match status" value="2"/>
</dbReference>
<dbReference type="InterPro" id="IPR050329">
    <property type="entry name" value="GLI_C2H2-zinc-finger"/>
</dbReference>
<evidence type="ECO:0000313" key="10">
    <source>
        <dbReference type="Proteomes" id="UP000015103"/>
    </source>
</evidence>
<dbReference type="Pfam" id="PF00096">
    <property type="entry name" value="zf-C2H2"/>
    <property type="match status" value="2"/>
</dbReference>
<evidence type="ECO:0000256" key="6">
    <source>
        <dbReference type="ARBA" id="ARBA00023163"/>
    </source>
</evidence>
<dbReference type="PANTHER" id="PTHR19818:SF166">
    <property type="entry name" value="C2H2-TYPE DOMAIN-CONTAINING PROTEIN"/>
    <property type="match status" value="1"/>
</dbReference>
<keyword evidence="10" id="KW-1185">Reference proteome</keyword>
<feature type="region of interest" description="Disordered" evidence="7">
    <location>
        <begin position="356"/>
        <end position="405"/>
    </location>
</feature>
<keyword evidence="2" id="KW-0677">Repeat</keyword>
<keyword evidence="3" id="KW-0863">Zinc-finger</keyword>
<keyword evidence="6" id="KW-0804">Transcription</keyword>
<keyword evidence="1" id="KW-0479">Metal-binding</keyword>
<dbReference type="FunFam" id="3.30.160.60:FF:000032">
    <property type="entry name" value="Krueppel-like factor 4"/>
    <property type="match status" value="1"/>
</dbReference>
<evidence type="ECO:0000256" key="7">
    <source>
        <dbReference type="SAM" id="MobiDB-lite"/>
    </source>
</evidence>
<protein>
    <recommendedName>
        <fullName evidence="8">C2H2-type domain-containing protein</fullName>
    </recommendedName>
</protein>
<proteinExistence type="predicted"/>
<evidence type="ECO:0000256" key="4">
    <source>
        <dbReference type="ARBA" id="ARBA00022833"/>
    </source>
</evidence>
<dbReference type="InterPro" id="IPR013087">
    <property type="entry name" value="Znf_C2H2_type"/>
</dbReference>
<dbReference type="STRING" id="13249.T1HKR0"/>
<dbReference type="VEuPathDB" id="VectorBase:RPRC004634"/>
<sequence>MSENAYMVHFLSPPEEPSDKMFDKIESKIESRRGRPKAAMISNLIIEGATSQSGIRCEVCSRVFPRDKSLQAHRRVHTGERPYPCDFPGCLRKFKQSGQLKTHQRLHTGERPFLCSESGCASRFTHANRHCPTHPTASLIRSDDFHLVDPNETHHSEDVRQWLIKYWQERREVKAERKDSVSTPITSLTSPYSNENPILGDDNSPLPSPVNNPLRPAPTMELTDMTNLTGERPPRHYCQVSLVSNLAQNNLISDTAPSEWTTLELGGENHDPLPTTPVKTPVKTPRLCQVDRAKPVKNLFSIETNSVIRNISPRKRELPKKRWLRIASREQAEVSPSFAANLNRPTVLRHAACLTPQTPPQTDSTPFRPRPGSPQTMDHWSTFLTPPYSEEKKRRSLPKPEEEEQLAVPLAHLPQDNASVTTEFFRYL</sequence>
<dbReference type="PANTHER" id="PTHR19818">
    <property type="entry name" value="ZINC FINGER PROTEIN ZIC AND GLI"/>
    <property type="match status" value="1"/>
</dbReference>
<dbReference type="PROSITE" id="PS00028">
    <property type="entry name" value="ZINC_FINGER_C2H2_1"/>
    <property type="match status" value="2"/>
</dbReference>
<evidence type="ECO:0000313" key="9">
    <source>
        <dbReference type="EnsemblMetazoa" id="RPRC004634-PA"/>
    </source>
</evidence>
<evidence type="ECO:0000259" key="8">
    <source>
        <dbReference type="PROSITE" id="PS50157"/>
    </source>
</evidence>
<keyword evidence="5" id="KW-0805">Transcription regulation</keyword>
<reference evidence="9" key="1">
    <citation type="submission" date="2015-05" db="UniProtKB">
        <authorList>
            <consortium name="EnsemblMetazoa"/>
        </authorList>
    </citation>
    <scope>IDENTIFICATION</scope>
</reference>
<evidence type="ECO:0000256" key="3">
    <source>
        <dbReference type="ARBA" id="ARBA00022771"/>
    </source>
</evidence>
<keyword evidence="4" id="KW-0862">Zinc</keyword>
<name>T1HKR0_RHOPR</name>
<organism evidence="9 10">
    <name type="scientific">Rhodnius prolixus</name>
    <name type="common">Triatomid bug</name>
    <dbReference type="NCBI Taxonomy" id="13249"/>
    <lineage>
        <taxon>Eukaryota</taxon>
        <taxon>Metazoa</taxon>
        <taxon>Ecdysozoa</taxon>
        <taxon>Arthropoda</taxon>
        <taxon>Hexapoda</taxon>
        <taxon>Insecta</taxon>
        <taxon>Pterygota</taxon>
        <taxon>Neoptera</taxon>
        <taxon>Paraneoptera</taxon>
        <taxon>Hemiptera</taxon>
        <taxon>Heteroptera</taxon>
        <taxon>Panheteroptera</taxon>
        <taxon>Cimicomorpha</taxon>
        <taxon>Reduviidae</taxon>
        <taxon>Triatominae</taxon>
        <taxon>Rhodnius</taxon>
    </lineage>
</organism>
<dbReference type="RefSeq" id="XP_073973662.1">
    <property type="nucleotide sequence ID" value="XM_074117561.1"/>
</dbReference>
<evidence type="ECO:0000256" key="2">
    <source>
        <dbReference type="ARBA" id="ARBA00022737"/>
    </source>
</evidence>
<accession>T1HKR0</accession>
<dbReference type="InterPro" id="IPR036236">
    <property type="entry name" value="Znf_C2H2_sf"/>
</dbReference>
<feature type="compositionally biased region" description="Polar residues" evidence="7">
    <location>
        <begin position="181"/>
        <end position="196"/>
    </location>
</feature>